<dbReference type="GO" id="GO:0032259">
    <property type="term" value="P:methylation"/>
    <property type="evidence" value="ECO:0007669"/>
    <property type="project" value="UniProtKB-KW"/>
</dbReference>
<dbReference type="InterPro" id="IPR033580">
    <property type="entry name" value="Nurim-like"/>
</dbReference>
<dbReference type="GO" id="GO:0016020">
    <property type="term" value="C:membrane"/>
    <property type="evidence" value="ECO:0007669"/>
    <property type="project" value="UniProtKB-SubCell"/>
</dbReference>
<dbReference type="RefSeq" id="WP_085110094.1">
    <property type="nucleotide sequence ID" value="NZ_JACKSN010000192.1"/>
</dbReference>
<dbReference type="PANTHER" id="PTHR31040:SF1">
    <property type="entry name" value="NURIM"/>
    <property type="match status" value="1"/>
</dbReference>
<comment type="similarity">
    <text evidence="3">Belongs to the nurim family.</text>
</comment>
<evidence type="ECO:0000256" key="7">
    <source>
        <dbReference type="ARBA" id="ARBA00022691"/>
    </source>
</evidence>
<name>A0A1X2EJJ3_9MYCO</name>
<dbReference type="OrthoDB" id="9789029at2"/>
<evidence type="ECO:0000256" key="6">
    <source>
        <dbReference type="ARBA" id="ARBA00022679"/>
    </source>
</evidence>
<evidence type="ECO:0000256" key="3">
    <source>
        <dbReference type="ARBA" id="ARBA00010631"/>
    </source>
</evidence>
<feature type="transmembrane region" description="Helical" evidence="12">
    <location>
        <begin position="45"/>
        <end position="65"/>
    </location>
</feature>
<organism evidence="14 15">
    <name type="scientific">Mycolicibacillus trivialis</name>
    <dbReference type="NCBI Taxonomy" id="1798"/>
    <lineage>
        <taxon>Bacteria</taxon>
        <taxon>Bacillati</taxon>
        <taxon>Actinomycetota</taxon>
        <taxon>Actinomycetes</taxon>
        <taxon>Mycobacteriales</taxon>
        <taxon>Mycobacteriaceae</taxon>
        <taxon>Mycolicibacillus</taxon>
    </lineage>
</organism>
<protein>
    <recommendedName>
        <fullName evidence="4">methanethiol S-methyltransferase</fullName>
        <ecNumber evidence="4">2.1.1.334</ecNumber>
    </recommendedName>
</protein>
<dbReference type="EMBL" id="LQPZ01000026">
    <property type="protein sequence ID" value="ORX03977.1"/>
    <property type="molecule type" value="Genomic_DNA"/>
</dbReference>
<comment type="caution">
    <text evidence="14">The sequence shown here is derived from an EMBL/GenBank/DDBJ whole genome shotgun (WGS) entry which is preliminary data.</text>
</comment>
<proteinExistence type="inferred from homology"/>
<dbReference type="AlphaFoldDB" id="A0A1X2EJJ3"/>
<dbReference type="GO" id="GO:0008168">
    <property type="term" value="F:methyltransferase activity"/>
    <property type="evidence" value="ECO:0007669"/>
    <property type="project" value="UniProtKB-KW"/>
</dbReference>
<feature type="transmembrane region" description="Helical" evidence="12">
    <location>
        <begin position="124"/>
        <end position="148"/>
    </location>
</feature>
<evidence type="ECO:0000313" key="14">
    <source>
        <dbReference type="EMBL" id="ORX03977.1"/>
    </source>
</evidence>
<evidence type="ECO:0000256" key="8">
    <source>
        <dbReference type="ARBA" id="ARBA00022692"/>
    </source>
</evidence>
<dbReference type="Gene3D" id="1.20.120.1630">
    <property type="match status" value="1"/>
</dbReference>
<dbReference type="PANTHER" id="PTHR31040">
    <property type="entry name" value="NURIM"/>
    <property type="match status" value="1"/>
</dbReference>
<sequence length="257" mass="29107">MKRWATVGYGLLSYGVFLAAFLYLVGFVGNIVVPRSVDVALTAPIGVAVAVDVGLLALFAVQHSVMARPAFKRWWTRLVPPSIERSTYVLVSSLVLVLLFWRWHTVPTVLWEVTSPTVRAAIEVAFWLGWVIVLSATFMIQHFDLVGLRQVYLAWRGEPYTEVGFRAPLLYRVVRHPMMLGFLIAFWAAPTMTAGHLLFAVGGTVYILVALQFEERDLTAGLGPRYREYRTRVPMLVPWPHHRRDLPQPRIQPPEVA</sequence>
<keyword evidence="7" id="KW-0949">S-adenosyl-L-methionine</keyword>
<evidence type="ECO:0000259" key="13">
    <source>
        <dbReference type="Pfam" id="PF07298"/>
    </source>
</evidence>
<dbReference type="Pfam" id="PF07298">
    <property type="entry name" value="NnrU"/>
    <property type="match status" value="1"/>
</dbReference>
<feature type="transmembrane region" description="Helical" evidence="12">
    <location>
        <begin position="86"/>
        <end position="104"/>
    </location>
</feature>
<comment type="subcellular location">
    <subcellularLocation>
        <location evidence="2">Membrane</location>
        <topology evidence="2">Multi-pass membrane protein</topology>
    </subcellularLocation>
</comment>
<comment type="function">
    <text evidence="1">Catalyzes the methylation of methanethiol (MeSH) to yield dimethylsulphide (DMS).</text>
</comment>
<keyword evidence="6" id="KW-0808">Transferase</keyword>
<feature type="domain" description="NnrU" evidence="13">
    <location>
        <begin position="54"/>
        <end position="189"/>
    </location>
</feature>
<evidence type="ECO:0000256" key="4">
    <source>
        <dbReference type="ARBA" id="ARBA00012149"/>
    </source>
</evidence>
<accession>A0A1X2EJJ3</accession>
<feature type="transmembrane region" description="Helical" evidence="12">
    <location>
        <begin position="12"/>
        <end position="33"/>
    </location>
</feature>
<keyword evidence="8 12" id="KW-0812">Transmembrane</keyword>
<evidence type="ECO:0000256" key="11">
    <source>
        <dbReference type="ARBA" id="ARBA00048134"/>
    </source>
</evidence>
<evidence type="ECO:0000256" key="1">
    <source>
        <dbReference type="ARBA" id="ARBA00002096"/>
    </source>
</evidence>
<evidence type="ECO:0000256" key="9">
    <source>
        <dbReference type="ARBA" id="ARBA00022989"/>
    </source>
</evidence>
<evidence type="ECO:0000256" key="5">
    <source>
        <dbReference type="ARBA" id="ARBA00022603"/>
    </source>
</evidence>
<dbReference type="InterPro" id="IPR009915">
    <property type="entry name" value="NnrU_dom"/>
</dbReference>
<keyword evidence="10 12" id="KW-0472">Membrane</keyword>
<reference evidence="14 15" key="1">
    <citation type="submission" date="2016-01" db="EMBL/GenBank/DDBJ databases">
        <title>The new phylogeny of the genus Mycobacterium.</title>
        <authorList>
            <person name="Tarcisio F."/>
            <person name="Conor M."/>
            <person name="Antonella G."/>
            <person name="Elisabetta G."/>
            <person name="Giulia F.S."/>
            <person name="Sara T."/>
            <person name="Anna F."/>
            <person name="Clotilde B."/>
            <person name="Roberto B."/>
            <person name="Veronica D.S."/>
            <person name="Fabio R."/>
            <person name="Monica P."/>
            <person name="Olivier J."/>
            <person name="Enrico T."/>
            <person name="Nicola S."/>
        </authorList>
    </citation>
    <scope>NUCLEOTIDE SEQUENCE [LARGE SCALE GENOMIC DNA]</scope>
    <source>
        <strain evidence="14 15">DSM 44153</strain>
    </source>
</reference>
<evidence type="ECO:0000256" key="2">
    <source>
        <dbReference type="ARBA" id="ARBA00004141"/>
    </source>
</evidence>
<gene>
    <name evidence="14" type="ORF">AWC30_10335</name>
</gene>
<dbReference type="InterPro" id="IPR054700">
    <property type="entry name" value="MddA"/>
</dbReference>
<keyword evidence="5" id="KW-0489">Methyltransferase</keyword>
<keyword evidence="9 12" id="KW-1133">Transmembrane helix</keyword>
<evidence type="ECO:0000313" key="15">
    <source>
        <dbReference type="Proteomes" id="UP000193090"/>
    </source>
</evidence>
<dbReference type="Proteomes" id="UP000193090">
    <property type="component" value="Unassembled WGS sequence"/>
</dbReference>
<dbReference type="EC" id="2.1.1.334" evidence="4"/>
<evidence type="ECO:0000256" key="10">
    <source>
        <dbReference type="ARBA" id="ARBA00023136"/>
    </source>
</evidence>
<dbReference type="NCBIfam" id="NF045656">
    <property type="entry name" value="MeththiolMtaseMddA"/>
    <property type="match status" value="1"/>
</dbReference>
<keyword evidence="15" id="KW-1185">Reference proteome</keyword>
<dbReference type="STRING" id="1798.AWC30_10335"/>
<evidence type="ECO:0000256" key="12">
    <source>
        <dbReference type="SAM" id="Phobius"/>
    </source>
</evidence>
<comment type="catalytic activity">
    <reaction evidence="11">
        <text>methanethiol + S-adenosyl-L-methionine = dimethyl sulfide + S-adenosyl-L-homocysteine + H(+)</text>
        <dbReference type="Rhea" id="RHEA:50428"/>
        <dbReference type="ChEBI" id="CHEBI:15378"/>
        <dbReference type="ChEBI" id="CHEBI:16007"/>
        <dbReference type="ChEBI" id="CHEBI:17437"/>
        <dbReference type="ChEBI" id="CHEBI:57856"/>
        <dbReference type="ChEBI" id="CHEBI:59789"/>
        <dbReference type="EC" id="2.1.1.334"/>
    </reaction>
</comment>